<name>A0ABZ2R4W2_9MICC</name>
<evidence type="ECO:0000256" key="1">
    <source>
        <dbReference type="ARBA" id="ARBA00009199"/>
    </source>
</evidence>
<evidence type="ECO:0000259" key="2">
    <source>
        <dbReference type="Pfam" id="PF01425"/>
    </source>
</evidence>
<gene>
    <name evidence="3" type="ORF">WHH00_17475</name>
</gene>
<dbReference type="SUPFAM" id="SSF75304">
    <property type="entry name" value="Amidase signature (AS) enzymes"/>
    <property type="match status" value="1"/>
</dbReference>
<accession>A0ABZ2R4W2</accession>
<dbReference type="PANTHER" id="PTHR11895">
    <property type="entry name" value="TRANSAMIDASE"/>
    <property type="match status" value="1"/>
</dbReference>
<dbReference type="Proteomes" id="UP001623384">
    <property type="component" value="Chromosome"/>
</dbReference>
<dbReference type="InterPro" id="IPR036928">
    <property type="entry name" value="AS_sf"/>
</dbReference>
<dbReference type="EMBL" id="CP148033">
    <property type="protein sequence ID" value="WXK92831.1"/>
    <property type="molecule type" value="Genomic_DNA"/>
</dbReference>
<dbReference type="Pfam" id="PF01425">
    <property type="entry name" value="Amidase"/>
    <property type="match status" value="1"/>
</dbReference>
<feature type="domain" description="Amidase" evidence="2">
    <location>
        <begin position="27"/>
        <end position="475"/>
    </location>
</feature>
<reference evidence="3 4" key="1">
    <citation type="submission" date="2024-03" db="EMBL/GenBank/DDBJ databases">
        <title>Rhodococcus navarretei sp. nov. and Pseudarthrobacter quantumdoti sp. nov., two new species with the ability to biosynthesize Quantum Dots isolated from soil samples at Union Glacier, Antarctica.</title>
        <authorList>
            <person name="Vargas M."/>
        </authorList>
    </citation>
    <scope>NUCLEOTIDE SEQUENCE [LARGE SCALE GENOMIC DNA]</scope>
    <source>
        <strain evidence="3 4">RC-2-3</strain>
    </source>
</reference>
<comment type="similarity">
    <text evidence="1">Belongs to the amidase family.</text>
</comment>
<proteinExistence type="inferred from homology"/>
<evidence type="ECO:0000313" key="4">
    <source>
        <dbReference type="Proteomes" id="UP001623384"/>
    </source>
</evidence>
<evidence type="ECO:0000313" key="3">
    <source>
        <dbReference type="EMBL" id="WXK92831.1"/>
    </source>
</evidence>
<sequence>MTELHELSAVALRDLLRQGHVSAAEAAAHFLARIEQQNPLLGAFVTVTAEQAMADARAADSARAQVPAGELPLLHGIPLAFKDLTDVAGVVTTHGSAALDHKPAPSDAPLVALLKEAGVIALGKTQVPEFGLTAYSENRIAPPSRNPHALSRSSGGSSGGSAAAVAAGLLPFAPGTDGGGSVRIPAAACGLVGLKPGRGVVPAGESVGDPARLVVAGPIARNSLDAALMMDALTGPDAGPARGPDATRRPDGGYLAAVNQEPPRLRIGISLDSPWSGTFPFAIEQDALDALRVGGDLLEHAGHALSEASIRYDNRYPDAFTTAWTAAVGAARISPHREALLAPLTRTFRRRAQQRSPAKLAESVAFLRRFQHDTMAQYAQWDLVLMPSLAQTPRPVGWFTGAMHGTDLWPAAQWPGDADGDYRKQCEFAPWSSLVNVCGLPAITLPVHWTGGTPGQGLPMGVQLVGSMGSETLLLQVARQLGF</sequence>
<organism evidence="3 4">
    <name type="scientific">Pseudarthrobacter quantipunctorum</name>
    <dbReference type="NCBI Taxonomy" id="3128980"/>
    <lineage>
        <taxon>Bacteria</taxon>
        <taxon>Bacillati</taxon>
        <taxon>Actinomycetota</taxon>
        <taxon>Actinomycetes</taxon>
        <taxon>Micrococcales</taxon>
        <taxon>Micrococcaceae</taxon>
        <taxon>Pseudarthrobacter</taxon>
    </lineage>
</organism>
<dbReference type="InterPro" id="IPR000120">
    <property type="entry name" value="Amidase"/>
</dbReference>
<protein>
    <submittedName>
        <fullName evidence="3">Amidase</fullName>
    </submittedName>
</protein>
<dbReference type="Gene3D" id="3.90.1300.10">
    <property type="entry name" value="Amidase signature (AS) domain"/>
    <property type="match status" value="1"/>
</dbReference>
<keyword evidence="4" id="KW-1185">Reference proteome</keyword>
<dbReference type="PANTHER" id="PTHR11895:SF7">
    <property type="entry name" value="GLUTAMYL-TRNA(GLN) AMIDOTRANSFERASE SUBUNIT A, MITOCHONDRIAL"/>
    <property type="match status" value="1"/>
</dbReference>
<dbReference type="RefSeq" id="WP_406634780.1">
    <property type="nucleotide sequence ID" value="NZ_CP148033.1"/>
</dbReference>
<dbReference type="InterPro" id="IPR023631">
    <property type="entry name" value="Amidase_dom"/>
</dbReference>
<dbReference type="PROSITE" id="PS00571">
    <property type="entry name" value="AMIDASES"/>
    <property type="match status" value="1"/>
</dbReference>
<dbReference type="InterPro" id="IPR020556">
    <property type="entry name" value="Amidase_CS"/>
</dbReference>